<sequence length="129" mass="15311">LLNDNKELMNQLKIIQIQQKWIHVLQQALPKIVDQVRDSVQFFLLRMNPNFSLNDKECKDKFIIYANKIGSSLIRSHFLYPIADNILKLLIEKFIFHESINEDIQVLIRKTLFYQLSLMTSECIITVFQ</sequence>
<protein>
    <submittedName>
        <fullName evidence="1">Uncharacterized protein</fullName>
    </submittedName>
</protein>
<evidence type="ECO:0000313" key="1">
    <source>
        <dbReference type="EMBL" id="JAP91343.1"/>
    </source>
</evidence>
<proteinExistence type="predicted"/>
<name>A0A146K389_9EUKA</name>
<accession>A0A146K389</accession>
<dbReference type="AlphaFoldDB" id="A0A146K389"/>
<gene>
    <name evidence="1" type="ORF">TPC1_17072</name>
</gene>
<feature type="non-terminal residue" evidence="1">
    <location>
        <position position="1"/>
    </location>
</feature>
<dbReference type="EMBL" id="GDID01005263">
    <property type="protein sequence ID" value="JAP91343.1"/>
    <property type="molecule type" value="Transcribed_RNA"/>
</dbReference>
<reference evidence="1" key="1">
    <citation type="submission" date="2015-07" db="EMBL/GenBank/DDBJ databases">
        <title>Adaptation to a free-living lifestyle via gene acquisitions in the diplomonad Trepomonas sp. PC1.</title>
        <authorList>
            <person name="Xu F."/>
            <person name="Jerlstrom-Hultqvist J."/>
            <person name="Kolisko M."/>
            <person name="Simpson A.G.B."/>
            <person name="Roger A.J."/>
            <person name="Svard S.G."/>
            <person name="Andersson J.O."/>
        </authorList>
    </citation>
    <scope>NUCLEOTIDE SEQUENCE</scope>
    <source>
        <strain evidence="1">PC1</strain>
    </source>
</reference>
<organism evidence="1">
    <name type="scientific">Trepomonas sp. PC1</name>
    <dbReference type="NCBI Taxonomy" id="1076344"/>
    <lineage>
        <taxon>Eukaryota</taxon>
        <taxon>Metamonada</taxon>
        <taxon>Diplomonadida</taxon>
        <taxon>Hexamitidae</taxon>
        <taxon>Hexamitinae</taxon>
        <taxon>Trepomonas</taxon>
    </lineage>
</organism>
<feature type="non-terminal residue" evidence="1">
    <location>
        <position position="129"/>
    </location>
</feature>